<dbReference type="CDD" id="cd00093">
    <property type="entry name" value="HTH_XRE"/>
    <property type="match status" value="1"/>
</dbReference>
<accession>A0A7H0Y2E6</accession>
<dbReference type="AlphaFoldDB" id="A0A7H0Y2E6"/>
<evidence type="ECO:0000313" key="3">
    <source>
        <dbReference type="Proteomes" id="UP000516384"/>
    </source>
</evidence>
<dbReference type="InterPro" id="IPR001387">
    <property type="entry name" value="Cro/C1-type_HTH"/>
</dbReference>
<reference evidence="2 3" key="1">
    <citation type="submission" date="2020-09" db="EMBL/GenBank/DDBJ databases">
        <title>Characterization of Paenibacillus peoriae strain ZF390 with broad-spectrum antimicrobial activity as a potential biocontrol agent.</title>
        <authorList>
            <person name="Li L."/>
            <person name="Zhao Y."/>
            <person name="Li B."/>
            <person name="Xie X."/>
        </authorList>
    </citation>
    <scope>NUCLEOTIDE SEQUENCE [LARGE SCALE GENOMIC DNA]</scope>
    <source>
        <strain evidence="2 3">ZF390</strain>
    </source>
</reference>
<dbReference type="PROSITE" id="PS50943">
    <property type="entry name" value="HTH_CROC1"/>
    <property type="match status" value="1"/>
</dbReference>
<dbReference type="SUPFAM" id="SSF47413">
    <property type="entry name" value="lambda repressor-like DNA-binding domains"/>
    <property type="match status" value="1"/>
</dbReference>
<dbReference type="RefSeq" id="WP_190297161.1">
    <property type="nucleotide sequence ID" value="NZ_CP061172.1"/>
</dbReference>
<protein>
    <submittedName>
        <fullName evidence="2">Helix-turn-helix transcriptional regulator</fullName>
    </submittedName>
</protein>
<dbReference type="Gene3D" id="1.10.260.40">
    <property type="entry name" value="lambda repressor-like DNA-binding domains"/>
    <property type="match status" value="1"/>
</dbReference>
<evidence type="ECO:0000259" key="1">
    <source>
        <dbReference type="PROSITE" id="PS50943"/>
    </source>
</evidence>
<dbReference type="Gene3D" id="1.25.40.10">
    <property type="entry name" value="Tetratricopeptide repeat domain"/>
    <property type="match status" value="1"/>
</dbReference>
<dbReference type="Proteomes" id="UP000516384">
    <property type="component" value="Chromosome"/>
</dbReference>
<organism evidence="2 3">
    <name type="scientific">Paenibacillus peoriae</name>
    <dbReference type="NCBI Taxonomy" id="59893"/>
    <lineage>
        <taxon>Bacteria</taxon>
        <taxon>Bacillati</taxon>
        <taxon>Bacillota</taxon>
        <taxon>Bacilli</taxon>
        <taxon>Bacillales</taxon>
        <taxon>Paenibacillaceae</taxon>
        <taxon>Paenibacillus</taxon>
    </lineage>
</organism>
<gene>
    <name evidence="2" type="ORF">IAQ67_15180</name>
</gene>
<dbReference type="GO" id="GO:0003677">
    <property type="term" value="F:DNA binding"/>
    <property type="evidence" value="ECO:0007669"/>
    <property type="project" value="InterPro"/>
</dbReference>
<dbReference type="EMBL" id="CP061172">
    <property type="protein sequence ID" value="QNR65254.1"/>
    <property type="molecule type" value="Genomic_DNA"/>
</dbReference>
<proteinExistence type="predicted"/>
<dbReference type="SUPFAM" id="SSF48452">
    <property type="entry name" value="TPR-like"/>
    <property type="match status" value="1"/>
</dbReference>
<name>A0A7H0Y2E6_9BACL</name>
<dbReference type="InterPro" id="IPR011990">
    <property type="entry name" value="TPR-like_helical_dom_sf"/>
</dbReference>
<dbReference type="InterPro" id="IPR010982">
    <property type="entry name" value="Lambda_DNA-bd_dom_sf"/>
</dbReference>
<sequence>MEKKIYNFQDFDPIKVGINLRTERQNAKVSIAKLSKDVKISVGKISSIETGKIHKDYSKEINSIAESLKIPVANILNDDALLKPPIEKYTSDIELALHFVTAGLIDEAKRLTEKIRITLSSREHKWVHPALLFTQAEICTSSGLYKEAKAIYKRIINLSGNHSLLNHYRVRSLNALACRAFKQNEIIVALGFAKRADVRSDKNLSAEQRYNTYLNMALLYSFVGYTDIAIFHAHNAEKISQENVYFLMEIKFTLGVLYLIQNDKDRAYSYVSESLSFHYSIKDSASINHMFKCFYILYKIDPFKYSEIRDFFEVNYLTIVDKESFQIEYLHLWIEQLIEEERLDNIEPLLDWCMGMVNKVSAHTNYKTYWLASNFYKLSQQLTKQNDALRSALYFVDENMNKEKGIILFELSKLKENEISSPFYEAASLFQNVLKQYELNYSLDKLLYLLPKPRY</sequence>
<feature type="domain" description="HTH cro/C1-type" evidence="1">
    <location>
        <begin position="20"/>
        <end position="75"/>
    </location>
</feature>
<evidence type="ECO:0000313" key="2">
    <source>
        <dbReference type="EMBL" id="QNR65254.1"/>
    </source>
</evidence>